<gene>
    <name evidence="1" type="ORF">QAD02_005549</name>
</gene>
<reference evidence="1" key="1">
    <citation type="submission" date="2023-04" db="EMBL/GenBank/DDBJ databases">
        <title>A chromosome-level genome assembly of the parasitoid wasp Eretmocerus hayati.</title>
        <authorList>
            <person name="Zhong Y."/>
            <person name="Liu S."/>
            <person name="Liu Y."/>
        </authorList>
    </citation>
    <scope>NUCLEOTIDE SEQUENCE</scope>
    <source>
        <strain evidence="1">ZJU_SS_LIU_2023</strain>
    </source>
</reference>
<proteinExistence type="predicted"/>
<evidence type="ECO:0000313" key="2">
    <source>
        <dbReference type="Proteomes" id="UP001239111"/>
    </source>
</evidence>
<keyword evidence="2" id="KW-1185">Reference proteome</keyword>
<accession>A0ACC2NT48</accession>
<sequence>MSDKDPDVNIWVNTHKCLEDFMQTLTCKKCKRKLRNPKQFLNCGHIVCAECIGSTTDCILCGIPGEVTQIYSDNCISDLLSNLDVIAREVRLPSFIASPNYESERDTGVDSDVSPLMKKPAPPKVIKKNKGTAVKGNKVSDAKTTSKEKSGVQDGLQRKVAEESLDDTKQSVCGSVISKVTTKSKPGKKRASDDCDLSVCESTFSRSTSRGNSSSVIPKDINKKNKKGETALHTACRSNNAERVQLLLDADANPNTKDNAGWTPLQEAASYGFYDVCEILLKAGASPNVTGCDNRTALHDAVQGDFVDIAKLLIKFKAKKKVYDNVGKTPRSYIKSEAMKDVFNKFEDSPEDKSSETPESSIMFETQRTPIPNNESKIILYASELKLKNRKLLNKLGIEKKLKIANHLSASVTHVIIDAETPNHVRLSFDVLITIILGKYLINSDCLNILMERDHISVDDLSVFEVNPPQLDDGPKRARESIVNQDPKLFDNCSFYFAFKSSDRIKYDDLSVTRDELVKLVTAGDGVSLTREPKPEDIQGSISPFHVAHDEQHSLHKCTHYIIYDPDETSSTRIIYNMPKLKALPLMWLIESILRFKLIDPVDLGLC</sequence>
<organism evidence="1 2">
    <name type="scientific">Eretmocerus hayati</name>
    <dbReference type="NCBI Taxonomy" id="131215"/>
    <lineage>
        <taxon>Eukaryota</taxon>
        <taxon>Metazoa</taxon>
        <taxon>Ecdysozoa</taxon>
        <taxon>Arthropoda</taxon>
        <taxon>Hexapoda</taxon>
        <taxon>Insecta</taxon>
        <taxon>Pterygota</taxon>
        <taxon>Neoptera</taxon>
        <taxon>Endopterygota</taxon>
        <taxon>Hymenoptera</taxon>
        <taxon>Apocrita</taxon>
        <taxon>Proctotrupomorpha</taxon>
        <taxon>Chalcidoidea</taxon>
        <taxon>Aphelinidae</taxon>
        <taxon>Aphelininae</taxon>
        <taxon>Eretmocerus</taxon>
    </lineage>
</organism>
<protein>
    <submittedName>
        <fullName evidence="1">Uncharacterized protein</fullName>
    </submittedName>
</protein>
<dbReference type="Proteomes" id="UP001239111">
    <property type="component" value="Chromosome 3"/>
</dbReference>
<name>A0ACC2NT48_9HYME</name>
<evidence type="ECO:0000313" key="1">
    <source>
        <dbReference type="EMBL" id="KAJ8674287.1"/>
    </source>
</evidence>
<comment type="caution">
    <text evidence="1">The sequence shown here is derived from an EMBL/GenBank/DDBJ whole genome shotgun (WGS) entry which is preliminary data.</text>
</comment>
<dbReference type="EMBL" id="CM056743">
    <property type="protein sequence ID" value="KAJ8674287.1"/>
    <property type="molecule type" value="Genomic_DNA"/>
</dbReference>